<reference evidence="9 10" key="1">
    <citation type="submission" date="2019-06" db="EMBL/GenBank/DDBJ databases">
        <authorList>
            <person name="Li M."/>
        </authorList>
    </citation>
    <scope>NUCLEOTIDE SEQUENCE [LARGE SCALE GENOMIC DNA]</scope>
    <source>
        <strain evidence="9 10">BGMRC6574</strain>
    </source>
</reference>
<evidence type="ECO:0000256" key="2">
    <source>
        <dbReference type="ARBA" id="ARBA00008610"/>
    </source>
</evidence>
<dbReference type="CDD" id="cd06354">
    <property type="entry name" value="PBP1_PrnA-like"/>
    <property type="match status" value="1"/>
</dbReference>
<evidence type="ECO:0000256" key="6">
    <source>
        <dbReference type="ARBA" id="ARBA00023288"/>
    </source>
</evidence>
<sequence>MKRLLLTAVALAALSAGAVAKDFKPAVIYDMGGKNDKSFNEAAYNGAQKFKKETGVDFRDFEIANDAQREQALRRFARDGDNPIVVVGFSWANAIQSVAPKYPDTDFVIIDATVDAKNVRSVTFAEPEGSYLAGIMAAMASKTHTVGFIGGMDVPLIRKFECGYIGGVKHADKDAKVLTAMTGTTPDAWNDPVKAGEIAKSQMDQSADVIYAAAGGSGTGVLQATADASKLAIGVDSNQNYMQPGHVLTSMVKRVDVAVEQAFKDEQQAVKDDGKSFKTGEQHLGLADNGVGVVFDKYNKDLVTDKMKQAVEEAKQKIISGDIKVHDYLTDDSCPYQSS</sequence>
<protein>
    <submittedName>
        <fullName evidence="9">BMP family ABC transporter substrate-binding protein</fullName>
    </submittedName>
</protein>
<feature type="signal peptide" evidence="7">
    <location>
        <begin position="1"/>
        <end position="20"/>
    </location>
</feature>
<keyword evidence="4 7" id="KW-0732">Signal</keyword>
<keyword evidence="10" id="KW-1185">Reference proteome</keyword>
<comment type="similarity">
    <text evidence="2">Belongs to the BMP lipoprotein family.</text>
</comment>
<accession>A0A506UH87</accession>
<dbReference type="SUPFAM" id="SSF53822">
    <property type="entry name" value="Periplasmic binding protein-like I"/>
    <property type="match status" value="1"/>
</dbReference>
<dbReference type="Gene3D" id="3.40.50.2300">
    <property type="match status" value="2"/>
</dbReference>
<dbReference type="PANTHER" id="PTHR34296">
    <property type="entry name" value="TRANSCRIPTIONAL ACTIVATOR PROTEIN MED"/>
    <property type="match status" value="1"/>
</dbReference>
<keyword evidence="5" id="KW-0472">Membrane</keyword>
<feature type="domain" description="ABC transporter substrate-binding protein PnrA-like" evidence="8">
    <location>
        <begin position="27"/>
        <end position="326"/>
    </location>
</feature>
<evidence type="ECO:0000256" key="3">
    <source>
        <dbReference type="ARBA" id="ARBA00022475"/>
    </source>
</evidence>
<comment type="subcellular location">
    <subcellularLocation>
        <location evidence="1">Cell membrane</location>
        <topology evidence="1">Lipid-anchor</topology>
    </subcellularLocation>
</comment>
<evidence type="ECO:0000313" key="9">
    <source>
        <dbReference type="EMBL" id="TPW32657.1"/>
    </source>
</evidence>
<gene>
    <name evidence="9" type="ORF">FJU11_00035</name>
</gene>
<organism evidence="9 10">
    <name type="scientific">Pararhizobium mangrovi</name>
    <dbReference type="NCBI Taxonomy" id="2590452"/>
    <lineage>
        <taxon>Bacteria</taxon>
        <taxon>Pseudomonadati</taxon>
        <taxon>Pseudomonadota</taxon>
        <taxon>Alphaproteobacteria</taxon>
        <taxon>Hyphomicrobiales</taxon>
        <taxon>Rhizobiaceae</taxon>
        <taxon>Rhizobium/Agrobacterium group</taxon>
        <taxon>Pararhizobium</taxon>
    </lineage>
</organism>
<evidence type="ECO:0000256" key="1">
    <source>
        <dbReference type="ARBA" id="ARBA00004193"/>
    </source>
</evidence>
<dbReference type="InterPro" id="IPR050957">
    <property type="entry name" value="BMP_lipoprotein"/>
</dbReference>
<dbReference type="RefSeq" id="WP_141164960.1">
    <property type="nucleotide sequence ID" value="NZ_VHLH01000001.1"/>
</dbReference>
<dbReference type="OrthoDB" id="9784230at2"/>
<evidence type="ECO:0000256" key="4">
    <source>
        <dbReference type="ARBA" id="ARBA00022729"/>
    </source>
</evidence>
<dbReference type="InterPro" id="IPR028082">
    <property type="entry name" value="Peripla_BP_I"/>
</dbReference>
<dbReference type="GO" id="GO:0005886">
    <property type="term" value="C:plasma membrane"/>
    <property type="evidence" value="ECO:0007669"/>
    <property type="project" value="UniProtKB-SubCell"/>
</dbReference>
<evidence type="ECO:0000313" key="10">
    <source>
        <dbReference type="Proteomes" id="UP000320314"/>
    </source>
</evidence>
<dbReference type="AlphaFoldDB" id="A0A506UH87"/>
<dbReference type="InterPro" id="IPR003760">
    <property type="entry name" value="PnrA-like"/>
</dbReference>
<dbReference type="Proteomes" id="UP000320314">
    <property type="component" value="Unassembled WGS sequence"/>
</dbReference>
<dbReference type="Pfam" id="PF02608">
    <property type="entry name" value="Bmp"/>
    <property type="match status" value="1"/>
</dbReference>
<feature type="chain" id="PRO_5021295113" evidence="7">
    <location>
        <begin position="21"/>
        <end position="339"/>
    </location>
</feature>
<proteinExistence type="inferred from homology"/>
<keyword evidence="3" id="KW-1003">Cell membrane</keyword>
<dbReference type="PANTHER" id="PTHR34296:SF2">
    <property type="entry name" value="ABC TRANSPORTER GUANOSINE-BINDING PROTEIN NUPN"/>
    <property type="match status" value="1"/>
</dbReference>
<evidence type="ECO:0000256" key="5">
    <source>
        <dbReference type="ARBA" id="ARBA00023136"/>
    </source>
</evidence>
<comment type="caution">
    <text evidence="9">The sequence shown here is derived from an EMBL/GenBank/DDBJ whole genome shotgun (WGS) entry which is preliminary data.</text>
</comment>
<evidence type="ECO:0000259" key="8">
    <source>
        <dbReference type="Pfam" id="PF02608"/>
    </source>
</evidence>
<evidence type="ECO:0000256" key="7">
    <source>
        <dbReference type="SAM" id="SignalP"/>
    </source>
</evidence>
<dbReference type="EMBL" id="VHLH01000001">
    <property type="protein sequence ID" value="TPW32657.1"/>
    <property type="molecule type" value="Genomic_DNA"/>
</dbReference>
<name>A0A506UH87_9HYPH</name>
<keyword evidence="6" id="KW-0449">Lipoprotein</keyword>